<proteinExistence type="predicted"/>
<name>A0A3Q9G2P8_9ACTO</name>
<gene>
    <name evidence="2" type="ORF">EJ997_01460</name>
</gene>
<protein>
    <submittedName>
        <fullName evidence="2">Uncharacterized protein</fullName>
    </submittedName>
</protein>
<reference evidence="2 3" key="1">
    <citation type="submission" date="2018-12" db="EMBL/GenBank/DDBJ databases">
        <title>Complete genome sequence of Flaviflexus sp. H23T48.</title>
        <authorList>
            <person name="Bae J.-W."/>
            <person name="Lee J.-Y."/>
        </authorList>
    </citation>
    <scope>NUCLEOTIDE SEQUENCE [LARGE SCALE GENOMIC DNA]</scope>
    <source>
        <strain evidence="2 3">H23T48</strain>
    </source>
</reference>
<dbReference type="KEGG" id="flh:EJ997_01460"/>
<dbReference type="OrthoDB" id="3388334at2"/>
<keyword evidence="3" id="KW-1185">Reference proteome</keyword>
<keyword evidence="1" id="KW-0812">Transmembrane</keyword>
<dbReference type="RefSeq" id="WP_126703004.1">
    <property type="nucleotide sequence ID" value="NZ_CP034593.1"/>
</dbReference>
<evidence type="ECO:0000256" key="1">
    <source>
        <dbReference type="SAM" id="Phobius"/>
    </source>
</evidence>
<sequence length="128" mass="13409">MDILITIIALLVSSVFGWAVVEGVLAIARVVPEETKDDGDLVISPPVPAKKHVLRGGAVIGVLERMATTGLVIVGQAGLIAVVVAIKSLGRWAELQDDPAVSERFIIGSLASYLWAGLVGFIALQIIV</sequence>
<evidence type="ECO:0000313" key="3">
    <source>
        <dbReference type="Proteomes" id="UP000280344"/>
    </source>
</evidence>
<dbReference type="Proteomes" id="UP000280344">
    <property type="component" value="Chromosome"/>
</dbReference>
<organism evidence="2 3">
    <name type="scientific">Flaviflexus ciconiae</name>
    <dbReference type="NCBI Taxonomy" id="2496867"/>
    <lineage>
        <taxon>Bacteria</taxon>
        <taxon>Bacillati</taxon>
        <taxon>Actinomycetota</taxon>
        <taxon>Actinomycetes</taxon>
        <taxon>Actinomycetales</taxon>
        <taxon>Actinomycetaceae</taxon>
        <taxon>Flaviflexus</taxon>
    </lineage>
</organism>
<dbReference type="EMBL" id="CP034593">
    <property type="protein sequence ID" value="AZQ76195.1"/>
    <property type="molecule type" value="Genomic_DNA"/>
</dbReference>
<keyword evidence="1" id="KW-0472">Membrane</keyword>
<accession>A0A3Q9G2P8</accession>
<feature type="transmembrane region" description="Helical" evidence="1">
    <location>
        <begin position="66"/>
        <end position="86"/>
    </location>
</feature>
<feature type="transmembrane region" description="Helical" evidence="1">
    <location>
        <begin position="106"/>
        <end position="127"/>
    </location>
</feature>
<dbReference type="AlphaFoldDB" id="A0A3Q9G2P8"/>
<keyword evidence="1" id="KW-1133">Transmembrane helix</keyword>
<evidence type="ECO:0000313" key="2">
    <source>
        <dbReference type="EMBL" id="AZQ76195.1"/>
    </source>
</evidence>